<dbReference type="EMBL" id="WEIA01000001">
    <property type="protein sequence ID" value="NLR19736.1"/>
    <property type="molecule type" value="Genomic_DNA"/>
</dbReference>
<reference evidence="2 4" key="2">
    <citation type="submission" date="2023-10" db="EMBL/GenBank/DDBJ databases">
        <title>To unveil natural product biosynthetic capacity in Pseudoalteromonas.</title>
        <authorList>
            <person name="Wang J."/>
        </authorList>
    </citation>
    <scope>NUCLEOTIDE SEQUENCE [LARGE SCALE GENOMIC DNA]</scope>
    <source>
        <strain evidence="2 4">DSM 15914</strain>
    </source>
</reference>
<sequence length="80" mass="8783">MKKVKLLDLISRIYFFLFRVGVNTAAFQKLATASVVTNQNLLHSESIQSVVGGNSASKPPRKNAVSSDNVEIIPIDYFKG</sequence>
<evidence type="ECO:0000313" key="1">
    <source>
        <dbReference type="EMBL" id="NLR19736.1"/>
    </source>
</evidence>
<dbReference type="RefSeq" id="WP_130125922.1">
    <property type="nucleotide sequence ID" value="NZ_CBCSDF010000003.1"/>
</dbReference>
<evidence type="ECO:0000313" key="2">
    <source>
        <dbReference type="EMBL" id="WOX27677.1"/>
    </source>
</evidence>
<dbReference type="Proteomes" id="UP001304419">
    <property type="component" value="Chromosome 1"/>
</dbReference>
<dbReference type="EMBL" id="CP137578">
    <property type="protein sequence ID" value="WOX27677.1"/>
    <property type="molecule type" value="Genomic_DNA"/>
</dbReference>
<evidence type="ECO:0000313" key="3">
    <source>
        <dbReference type="Proteomes" id="UP000646877"/>
    </source>
</evidence>
<reference evidence="1" key="1">
    <citation type="submission" date="2019-10" db="EMBL/GenBank/DDBJ databases">
        <authorList>
            <person name="Paulsen S."/>
        </authorList>
    </citation>
    <scope>NUCLEOTIDE SEQUENCE</scope>
    <source>
        <strain evidence="1">LMG 19692</strain>
    </source>
</reference>
<dbReference type="AlphaFoldDB" id="A0A8I2GY26"/>
<gene>
    <name evidence="1" type="ORF">F9Y85_00010</name>
    <name evidence="2" type="ORF">R5H13_13560</name>
</gene>
<name>A0A8I2GY26_9GAMM</name>
<keyword evidence="4" id="KW-1185">Reference proteome</keyword>
<organism evidence="1 3">
    <name type="scientific">Pseudoalteromonas maricaloris</name>
    <dbReference type="NCBI Taxonomy" id="184924"/>
    <lineage>
        <taxon>Bacteria</taxon>
        <taxon>Pseudomonadati</taxon>
        <taxon>Pseudomonadota</taxon>
        <taxon>Gammaproteobacteria</taxon>
        <taxon>Alteromonadales</taxon>
        <taxon>Pseudoalteromonadaceae</taxon>
        <taxon>Pseudoalteromonas</taxon>
    </lineage>
</organism>
<accession>A0A8I2GY26</accession>
<evidence type="ECO:0000313" key="4">
    <source>
        <dbReference type="Proteomes" id="UP001304419"/>
    </source>
</evidence>
<protein>
    <submittedName>
        <fullName evidence="1">Uncharacterized protein</fullName>
    </submittedName>
</protein>
<dbReference type="Proteomes" id="UP000646877">
    <property type="component" value="Unassembled WGS sequence"/>
</dbReference>
<proteinExistence type="predicted"/>